<dbReference type="OrthoDB" id="2959108at2759"/>
<dbReference type="CDD" id="cd09906">
    <property type="entry name" value="H3TH_YEN1"/>
    <property type="match status" value="1"/>
</dbReference>
<dbReference type="EMBL" id="PDNB01000064">
    <property type="protein sequence ID" value="PGH12004.1"/>
    <property type="molecule type" value="Genomic_DNA"/>
</dbReference>
<dbReference type="STRING" id="1447875.A0A2B7XJU2"/>
<keyword evidence="2" id="KW-0378">Hydrolase</keyword>
<dbReference type="InterPro" id="IPR006086">
    <property type="entry name" value="XPG-I_dom"/>
</dbReference>
<dbReference type="PANTHER" id="PTHR11081">
    <property type="entry name" value="FLAP ENDONUCLEASE FAMILY MEMBER"/>
    <property type="match status" value="1"/>
</dbReference>
<proteinExistence type="predicted"/>
<dbReference type="InterPro" id="IPR036279">
    <property type="entry name" value="5-3_exonuclease_C_sf"/>
</dbReference>
<feature type="region of interest" description="Disordered" evidence="3">
    <location>
        <begin position="527"/>
        <end position="575"/>
    </location>
</feature>
<dbReference type="InterPro" id="IPR006084">
    <property type="entry name" value="XPG/Rad2"/>
</dbReference>
<dbReference type="PANTHER" id="PTHR11081:SF75">
    <property type="entry name" value="ENDONUCLEASE, PUTATIVE (AFU_ORTHOLOGUE AFUA_3G13260)-RELATED"/>
    <property type="match status" value="1"/>
</dbReference>
<protein>
    <recommendedName>
        <fullName evidence="8">XPG-I domain-containing protein</fullName>
    </recommendedName>
</protein>
<dbReference type="Pfam" id="PF00867">
    <property type="entry name" value="XPG_I"/>
    <property type="match status" value="1"/>
</dbReference>
<name>A0A2B7XJU2_9EURO</name>
<organism evidence="6 7">
    <name type="scientific">Helicocarpus griseus UAMH5409</name>
    <dbReference type="NCBI Taxonomy" id="1447875"/>
    <lineage>
        <taxon>Eukaryota</taxon>
        <taxon>Fungi</taxon>
        <taxon>Dikarya</taxon>
        <taxon>Ascomycota</taxon>
        <taxon>Pezizomycotina</taxon>
        <taxon>Eurotiomycetes</taxon>
        <taxon>Eurotiomycetidae</taxon>
        <taxon>Onygenales</taxon>
        <taxon>Ajellomycetaceae</taxon>
        <taxon>Helicocarpus</taxon>
    </lineage>
</organism>
<reference evidence="6 7" key="1">
    <citation type="submission" date="2017-10" db="EMBL/GenBank/DDBJ databases">
        <title>Comparative genomics in systemic dimorphic fungi from Ajellomycetaceae.</title>
        <authorList>
            <person name="Munoz J.F."/>
            <person name="Mcewen J.G."/>
            <person name="Clay O.K."/>
            <person name="Cuomo C.A."/>
        </authorList>
    </citation>
    <scope>NUCLEOTIDE SEQUENCE [LARGE SCALE GENOMIC DNA]</scope>
    <source>
        <strain evidence="6 7">UAMH5409</strain>
    </source>
</reference>
<dbReference type="SMART" id="SM00484">
    <property type="entry name" value="XPGI"/>
    <property type="match status" value="1"/>
</dbReference>
<feature type="compositionally biased region" description="Polar residues" evidence="3">
    <location>
        <begin position="618"/>
        <end position="647"/>
    </location>
</feature>
<dbReference type="InterPro" id="IPR037316">
    <property type="entry name" value="Yen1_H3TH"/>
</dbReference>
<evidence type="ECO:0000313" key="6">
    <source>
        <dbReference type="EMBL" id="PGH12004.1"/>
    </source>
</evidence>
<evidence type="ECO:0000256" key="3">
    <source>
        <dbReference type="SAM" id="MobiDB-lite"/>
    </source>
</evidence>
<evidence type="ECO:0000256" key="1">
    <source>
        <dbReference type="ARBA" id="ARBA00022722"/>
    </source>
</evidence>
<dbReference type="GO" id="GO:0008821">
    <property type="term" value="F:crossover junction DNA endonuclease activity"/>
    <property type="evidence" value="ECO:0007669"/>
    <property type="project" value="InterPro"/>
</dbReference>
<keyword evidence="7" id="KW-1185">Reference proteome</keyword>
<sequence length="834" mass="91975">MGIPGLVQSLGHGERISLAKLAVDHLRLTTRPIRIAIDISIWLFQVQAGKGGANPELRTLFYRLVRLTGLPVHPLFVYDGPQRPQYKRGKLVGRSNGAGEVARIIQRSKRLIELFRFPYHTAPGEAEAECARLQRSGVVDAVMSDDIDTIMFGSKVTIMNFSKENSSGTNAATHVTLYRMEESEDGHKANVPLDRGGMILFAMLSGGDYLPAGVPKCGPKLAGEIAQAGFGNELLQSLEGNEPDVVVKLGKWRERLQNELNENTEGYFKRKHKAVQIPDSFPDLRTLRDYTHPIVSSPEKLKRLQQSIKWDEDIDIYGLRDFVAKDFGWRRSSARRLTKVLAAPLVCNRLRLCLPLLANLDLVPQREPPLGARLCGKRFHYSTDGLSELRLEFIPTEIVGLDLDYDCETSVTCSQDNSDPEELEILEVEDDGADFNPDNKRQSSYDPTQKDRVWVFEAVAEMGMPEAVKNWNTQQQEKLAAAEKRAARKKAPRVTKPKAVDPKMKFGEILKYGTIVKGPRTEASNSCLVSSQKSAPEENISSTPNYYAPGSSSQPLTSQSSQALSPGKEDLFGPLTPSKKAVLREFEAAMGYDSDDSDPCDAGIEGIEKALHDMDISANDSFSSPRQSCSRGISHKTATPNASLQSRTRSEYGGGLSFSLRSPSPDPSKSGKQDGHSNELLSSSAPSTSDCGLLTTDDHILVQFSELDIQDHRKDSPTELLHTTVIEDKLVPDIPPRAAATKSTSNDNNIKSIFKTENTLPPSNTPIQQEPAIIETYNGFWAYSRKTKGGGCSSSPEELSDNDSADTTLLKMRLDKKLGKMKLARRVSILDLSQ</sequence>
<dbReference type="GO" id="GO:0006281">
    <property type="term" value="P:DNA repair"/>
    <property type="evidence" value="ECO:0007669"/>
    <property type="project" value="UniProtKB-ARBA"/>
</dbReference>
<evidence type="ECO:0000313" key="7">
    <source>
        <dbReference type="Proteomes" id="UP000223968"/>
    </source>
</evidence>
<dbReference type="InterPro" id="IPR029060">
    <property type="entry name" value="PIN-like_dom_sf"/>
</dbReference>
<dbReference type="InterPro" id="IPR006085">
    <property type="entry name" value="XPG_DNA_repair_N"/>
</dbReference>
<dbReference type="SMART" id="SM00485">
    <property type="entry name" value="XPGN"/>
    <property type="match status" value="1"/>
</dbReference>
<feature type="compositionally biased region" description="Polar residues" evidence="3">
    <location>
        <begin position="679"/>
        <end position="689"/>
    </location>
</feature>
<feature type="domain" description="XPG N-terminal" evidence="5">
    <location>
        <begin position="1"/>
        <end position="98"/>
    </location>
</feature>
<comment type="caution">
    <text evidence="6">The sequence shown here is derived from an EMBL/GenBank/DDBJ whole genome shotgun (WGS) entry which is preliminary data.</text>
</comment>
<evidence type="ECO:0000259" key="4">
    <source>
        <dbReference type="SMART" id="SM00484"/>
    </source>
</evidence>
<dbReference type="PRINTS" id="PR00853">
    <property type="entry name" value="XPGRADSUPER"/>
</dbReference>
<keyword evidence="1" id="KW-0540">Nuclease</keyword>
<dbReference type="Pfam" id="PF18380">
    <property type="entry name" value="GEN1_C"/>
    <property type="match status" value="1"/>
</dbReference>
<dbReference type="Gene3D" id="1.10.150.20">
    <property type="entry name" value="5' to 3' exonuclease, C-terminal subdomain"/>
    <property type="match status" value="1"/>
</dbReference>
<evidence type="ECO:0000259" key="5">
    <source>
        <dbReference type="SMART" id="SM00485"/>
    </source>
</evidence>
<feature type="region of interest" description="Disordered" evidence="3">
    <location>
        <begin position="617"/>
        <end position="689"/>
    </location>
</feature>
<evidence type="ECO:0000256" key="2">
    <source>
        <dbReference type="ARBA" id="ARBA00022801"/>
    </source>
</evidence>
<feature type="compositionally biased region" description="Polar residues" evidence="3">
    <location>
        <begin position="527"/>
        <end position="545"/>
    </location>
</feature>
<accession>A0A2B7XJU2</accession>
<dbReference type="FunFam" id="3.40.50.1010:FF:000037">
    <property type="entry name" value="Rad2-like endonuclease, putative (AFU_orthologue AFUA_3G13260)"/>
    <property type="match status" value="1"/>
</dbReference>
<dbReference type="Proteomes" id="UP000223968">
    <property type="component" value="Unassembled WGS sequence"/>
</dbReference>
<dbReference type="SUPFAM" id="SSF47807">
    <property type="entry name" value="5' to 3' exonuclease, C-terminal subdomain"/>
    <property type="match status" value="1"/>
</dbReference>
<dbReference type="SUPFAM" id="SSF88723">
    <property type="entry name" value="PIN domain-like"/>
    <property type="match status" value="1"/>
</dbReference>
<dbReference type="GO" id="GO:0017108">
    <property type="term" value="F:5'-flap endonuclease activity"/>
    <property type="evidence" value="ECO:0007669"/>
    <property type="project" value="TreeGrafter"/>
</dbReference>
<dbReference type="InterPro" id="IPR041177">
    <property type="entry name" value="GEN1_C"/>
</dbReference>
<evidence type="ECO:0008006" key="8">
    <source>
        <dbReference type="Google" id="ProtNLM"/>
    </source>
</evidence>
<feature type="compositionally biased region" description="Low complexity" evidence="3">
    <location>
        <begin position="551"/>
        <end position="566"/>
    </location>
</feature>
<dbReference type="CDD" id="cd09870">
    <property type="entry name" value="PIN_YEN1"/>
    <property type="match status" value="1"/>
</dbReference>
<dbReference type="Gene3D" id="3.40.50.1010">
    <property type="entry name" value="5'-nuclease"/>
    <property type="match status" value="2"/>
</dbReference>
<dbReference type="AlphaFoldDB" id="A0A2B7XJU2"/>
<dbReference type="Pfam" id="PF00752">
    <property type="entry name" value="XPG_N"/>
    <property type="match status" value="1"/>
</dbReference>
<gene>
    <name evidence="6" type="ORF">AJ79_04513</name>
</gene>
<feature type="domain" description="XPG-I" evidence="4">
    <location>
        <begin position="113"/>
        <end position="191"/>
    </location>
</feature>